<name>A0A8J3BSA7_9ACTN</name>
<dbReference type="GO" id="GO:0005886">
    <property type="term" value="C:plasma membrane"/>
    <property type="evidence" value="ECO:0007669"/>
    <property type="project" value="TreeGrafter"/>
</dbReference>
<dbReference type="Proteomes" id="UP000662200">
    <property type="component" value="Unassembled WGS sequence"/>
</dbReference>
<accession>A0A8J3BSA7</accession>
<dbReference type="PANTHER" id="PTHR45138">
    <property type="entry name" value="REGULATORY COMPONENTS OF SENSORY TRANSDUCTION SYSTEM"/>
    <property type="match status" value="1"/>
</dbReference>
<dbReference type="InterPro" id="IPR000160">
    <property type="entry name" value="GGDEF_dom"/>
</dbReference>
<feature type="region of interest" description="Disordered" evidence="1">
    <location>
        <begin position="517"/>
        <end position="558"/>
    </location>
</feature>
<dbReference type="NCBIfam" id="TIGR00254">
    <property type="entry name" value="GGDEF"/>
    <property type="match status" value="1"/>
</dbReference>
<dbReference type="SMART" id="SM00267">
    <property type="entry name" value="GGDEF"/>
    <property type="match status" value="1"/>
</dbReference>
<organism evidence="3 4">
    <name type="scientific">Pilimelia terevasa</name>
    <dbReference type="NCBI Taxonomy" id="53372"/>
    <lineage>
        <taxon>Bacteria</taxon>
        <taxon>Bacillati</taxon>
        <taxon>Actinomycetota</taxon>
        <taxon>Actinomycetes</taxon>
        <taxon>Micromonosporales</taxon>
        <taxon>Micromonosporaceae</taxon>
        <taxon>Pilimelia</taxon>
    </lineage>
</organism>
<dbReference type="InterPro" id="IPR029787">
    <property type="entry name" value="Nucleotide_cyclase"/>
</dbReference>
<keyword evidence="4" id="KW-1185">Reference proteome</keyword>
<gene>
    <name evidence="3" type="ORF">GCM10010124_27880</name>
</gene>
<dbReference type="InterPro" id="IPR050469">
    <property type="entry name" value="Diguanylate_Cyclase"/>
</dbReference>
<reference evidence="3" key="2">
    <citation type="submission" date="2020-09" db="EMBL/GenBank/DDBJ databases">
        <authorList>
            <person name="Sun Q."/>
            <person name="Ohkuma M."/>
        </authorList>
    </citation>
    <scope>NUCLEOTIDE SEQUENCE</scope>
    <source>
        <strain evidence="3">JCM 3091</strain>
    </source>
</reference>
<sequence>MENITAHAVRLLEETQSGAVDEVLPLAERLLRAETGDLADGRAAYHFVRAVSFAVLHQCREGIAAADLMIAAAAREGSAGWSACALSLRGELRLRLGEDEIGEYDIDAVLRDLVAADAALNRAEPDLVVLGNAHTGLALTYHTLRLYELAGPHYLAAYEASVQAPVETGNPSMWLVNLANLHLEWAMELYQVDQVADAEKHVAESGAYGLRAAAEAAGPAAAGWRARGLLYDACRRAAGDDPAEGAADIARLLAEIGAAGETGEELGLAPVCQAWGLDRAGRPAEALAVLDAALAQVAGSGDWLPTAAARRTQVTLLAARGAAGAAAGLAYGDLLAAAMWRQRQRTLHTVATMVSYEALRGEHETVARAAETDPLTGVANRRGLDRAVAALVRQSGPAAGRPVAALAIDLDKFKPVNDSRGHAAGDAALRAVARTLAACVRDGDLVARIGGDEFAALLPGVELAGAAAVARRMVDAVRAAADCPVTLSIGVAGGAAGQVPATLDRADHAMYVAKRAGGDRAAADPPVPEAGVTVSPGIDRSPSSTVAPRLTGSPDDTA</sequence>
<proteinExistence type="predicted"/>
<evidence type="ECO:0000256" key="1">
    <source>
        <dbReference type="SAM" id="MobiDB-lite"/>
    </source>
</evidence>
<dbReference type="AlphaFoldDB" id="A0A8J3BSA7"/>
<dbReference type="Gene3D" id="3.30.70.270">
    <property type="match status" value="1"/>
</dbReference>
<dbReference type="EMBL" id="BMQC01000009">
    <property type="protein sequence ID" value="GGK33722.1"/>
    <property type="molecule type" value="Genomic_DNA"/>
</dbReference>
<dbReference type="PANTHER" id="PTHR45138:SF24">
    <property type="entry name" value="DIGUANYLATE CYCLASE DGCC-RELATED"/>
    <property type="match status" value="1"/>
</dbReference>
<protein>
    <recommendedName>
        <fullName evidence="2">GGDEF domain-containing protein</fullName>
    </recommendedName>
</protein>
<comment type="caution">
    <text evidence="3">The sequence shown here is derived from an EMBL/GenBank/DDBJ whole genome shotgun (WGS) entry which is preliminary data.</text>
</comment>
<evidence type="ECO:0000313" key="4">
    <source>
        <dbReference type="Proteomes" id="UP000662200"/>
    </source>
</evidence>
<reference evidence="3" key="1">
    <citation type="journal article" date="2014" name="Int. J. Syst. Evol. Microbiol.">
        <title>Complete genome sequence of Corynebacterium casei LMG S-19264T (=DSM 44701T), isolated from a smear-ripened cheese.</title>
        <authorList>
            <consortium name="US DOE Joint Genome Institute (JGI-PGF)"/>
            <person name="Walter F."/>
            <person name="Albersmeier A."/>
            <person name="Kalinowski J."/>
            <person name="Ruckert C."/>
        </authorList>
    </citation>
    <scope>NUCLEOTIDE SEQUENCE</scope>
    <source>
        <strain evidence="3">JCM 3091</strain>
    </source>
</reference>
<dbReference type="SUPFAM" id="SSF55073">
    <property type="entry name" value="Nucleotide cyclase"/>
    <property type="match status" value="1"/>
</dbReference>
<feature type="domain" description="GGDEF" evidence="2">
    <location>
        <begin position="401"/>
        <end position="526"/>
    </location>
</feature>
<dbReference type="PROSITE" id="PS50887">
    <property type="entry name" value="GGDEF"/>
    <property type="match status" value="1"/>
</dbReference>
<evidence type="ECO:0000313" key="3">
    <source>
        <dbReference type="EMBL" id="GGK33722.1"/>
    </source>
</evidence>
<dbReference type="GO" id="GO:1902201">
    <property type="term" value="P:negative regulation of bacterial-type flagellum-dependent cell motility"/>
    <property type="evidence" value="ECO:0007669"/>
    <property type="project" value="TreeGrafter"/>
</dbReference>
<dbReference type="CDD" id="cd01949">
    <property type="entry name" value="GGDEF"/>
    <property type="match status" value="1"/>
</dbReference>
<dbReference type="GO" id="GO:0052621">
    <property type="term" value="F:diguanylate cyclase activity"/>
    <property type="evidence" value="ECO:0007669"/>
    <property type="project" value="TreeGrafter"/>
</dbReference>
<dbReference type="Pfam" id="PF00990">
    <property type="entry name" value="GGDEF"/>
    <property type="match status" value="1"/>
</dbReference>
<dbReference type="InterPro" id="IPR043128">
    <property type="entry name" value="Rev_trsase/Diguanyl_cyclase"/>
</dbReference>
<evidence type="ECO:0000259" key="2">
    <source>
        <dbReference type="PROSITE" id="PS50887"/>
    </source>
</evidence>
<dbReference type="GO" id="GO:0043709">
    <property type="term" value="P:cell adhesion involved in single-species biofilm formation"/>
    <property type="evidence" value="ECO:0007669"/>
    <property type="project" value="TreeGrafter"/>
</dbReference>
<dbReference type="RefSeq" id="WP_189114746.1">
    <property type="nucleotide sequence ID" value="NZ_BMQC01000009.1"/>
</dbReference>